<proteinExistence type="predicted"/>
<feature type="region of interest" description="Disordered" evidence="2">
    <location>
        <begin position="263"/>
        <end position="292"/>
    </location>
</feature>
<dbReference type="PANTHER" id="PTHR15241:SF304">
    <property type="entry name" value="RRM DOMAIN-CONTAINING PROTEIN"/>
    <property type="match status" value="1"/>
</dbReference>
<dbReference type="AlphaFoldDB" id="A0A0M0JGF2"/>
<keyword evidence="1" id="KW-0694">RNA-binding</keyword>
<comment type="caution">
    <text evidence="4">The sequence shown here is derived from an EMBL/GenBank/DDBJ whole genome shotgun (WGS) entry which is preliminary data.</text>
</comment>
<protein>
    <submittedName>
        <fullName evidence="4">Paraspeckle component 1</fullName>
    </submittedName>
</protein>
<dbReference type="SMART" id="SM00360">
    <property type="entry name" value="RRM"/>
    <property type="match status" value="2"/>
</dbReference>
<evidence type="ECO:0000313" key="5">
    <source>
        <dbReference type="Proteomes" id="UP000037460"/>
    </source>
</evidence>
<dbReference type="EMBL" id="JWZX01002964">
    <property type="protein sequence ID" value="KOO25515.1"/>
    <property type="molecule type" value="Genomic_DNA"/>
</dbReference>
<feature type="domain" description="RRM" evidence="3">
    <location>
        <begin position="7"/>
        <end position="102"/>
    </location>
</feature>
<dbReference type="GO" id="GO:0003723">
    <property type="term" value="F:RNA binding"/>
    <property type="evidence" value="ECO:0007669"/>
    <property type="project" value="UniProtKB-UniRule"/>
</dbReference>
<dbReference type="PANTHER" id="PTHR15241">
    <property type="entry name" value="TRANSFORMER-2-RELATED"/>
    <property type="match status" value="1"/>
</dbReference>
<dbReference type="PROSITE" id="PS50102">
    <property type="entry name" value="RRM"/>
    <property type="match status" value="2"/>
</dbReference>
<name>A0A0M0JGF2_9EUKA</name>
<keyword evidence="5" id="KW-1185">Reference proteome</keyword>
<reference evidence="5" key="1">
    <citation type="journal article" date="2015" name="PLoS Genet.">
        <title>Genome Sequence and Transcriptome Analyses of Chrysochromulina tobin: Metabolic Tools for Enhanced Algal Fitness in the Prominent Order Prymnesiales (Haptophyceae).</title>
        <authorList>
            <person name="Hovde B.T."/>
            <person name="Deodato C.R."/>
            <person name="Hunsperger H.M."/>
            <person name="Ryken S.A."/>
            <person name="Yost W."/>
            <person name="Jha R.K."/>
            <person name="Patterson J."/>
            <person name="Monnat R.J. Jr."/>
            <person name="Barlow S.B."/>
            <person name="Starkenburg S.R."/>
            <person name="Cattolico R.A."/>
        </authorList>
    </citation>
    <scope>NUCLEOTIDE SEQUENCE</scope>
    <source>
        <strain evidence="5">CCMP291</strain>
    </source>
</reference>
<feature type="domain" description="RRM" evidence="3">
    <location>
        <begin position="104"/>
        <end position="188"/>
    </location>
</feature>
<evidence type="ECO:0000256" key="1">
    <source>
        <dbReference type="PROSITE-ProRule" id="PRU00176"/>
    </source>
</evidence>
<dbReference type="InterPro" id="IPR012677">
    <property type="entry name" value="Nucleotide-bd_a/b_plait_sf"/>
</dbReference>
<gene>
    <name evidence="4" type="ORF">Ctob_005704</name>
</gene>
<evidence type="ECO:0000256" key="2">
    <source>
        <dbReference type="SAM" id="MobiDB-lite"/>
    </source>
</evidence>
<dbReference type="Pfam" id="PF00076">
    <property type="entry name" value="RRM_1"/>
    <property type="match status" value="2"/>
</dbReference>
<accession>A0A0M0JGF2</accession>
<dbReference type="OrthoDB" id="10067824at2759"/>
<dbReference type="Gene3D" id="6.10.250.1170">
    <property type="match status" value="1"/>
</dbReference>
<organism evidence="4 5">
    <name type="scientific">Chrysochromulina tobinii</name>
    <dbReference type="NCBI Taxonomy" id="1460289"/>
    <lineage>
        <taxon>Eukaryota</taxon>
        <taxon>Haptista</taxon>
        <taxon>Haptophyta</taxon>
        <taxon>Prymnesiophyceae</taxon>
        <taxon>Prymnesiales</taxon>
        <taxon>Chrysochromulinaceae</taxon>
        <taxon>Chrysochromulina</taxon>
    </lineage>
</organism>
<dbReference type="CDD" id="cd00590">
    <property type="entry name" value="RRM_SF"/>
    <property type="match status" value="2"/>
</dbReference>
<dbReference type="Proteomes" id="UP000037460">
    <property type="component" value="Unassembled WGS sequence"/>
</dbReference>
<feature type="compositionally biased region" description="Basic and acidic residues" evidence="2">
    <location>
        <begin position="264"/>
        <end position="292"/>
    </location>
</feature>
<evidence type="ECO:0000259" key="3">
    <source>
        <dbReference type="PROSITE" id="PS50102"/>
    </source>
</evidence>
<sequence length="292" mass="33022">MVKGQRDTLLVSGLERIDDEEEAQLQVDELRNAFQQHGEVEELEVLRDGQPNGKIAGGSRGFAIVKMRSTISASRAKAALDGTRAGRPGCTIGPIKVRFAIDRATLVIHNLGPKVKTPELREAFAQFGNVIECRVEHDPPELGGRSKGFGFVEFAKRAIAARVHQLCNQNLFLLSSSPVPLRVDFAVDERAEVQAIHEPVSEDKNIEPPPHFCAPGTLEFDFALRWRELQLAHQAEEERLAEAHRQEREVLRQEQVQIYRHTLQKLEGRRRSPRDGRERRERRGHAGHELRP</sequence>
<dbReference type="InterPro" id="IPR000504">
    <property type="entry name" value="RRM_dom"/>
</dbReference>
<dbReference type="InterPro" id="IPR035979">
    <property type="entry name" value="RBD_domain_sf"/>
</dbReference>
<evidence type="ECO:0000313" key="4">
    <source>
        <dbReference type="EMBL" id="KOO25515.1"/>
    </source>
</evidence>
<dbReference type="SUPFAM" id="SSF54928">
    <property type="entry name" value="RNA-binding domain, RBD"/>
    <property type="match status" value="2"/>
</dbReference>
<dbReference type="Gene3D" id="3.30.70.330">
    <property type="match status" value="2"/>
</dbReference>